<evidence type="ECO:0000256" key="1">
    <source>
        <dbReference type="SAM" id="MobiDB-lite"/>
    </source>
</evidence>
<gene>
    <name evidence="3" type="ORF">COT91_03900</name>
</gene>
<evidence type="ECO:0000313" key="3">
    <source>
        <dbReference type="EMBL" id="PIR96976.1"/>
    </source>
</evidence>
<dbReference type="Pfam" id="PF01841">
    <property type="entry name" value="Transglut_core"/>
    <property type="match status" value="1"/>
</dbReference>
<accession>A0A2H0VD12</accession>
<sequence length="689" mass="77770">MENPLEKIYQPETAEETVPKHSATVPSAERLYTAALETENYEDAAAALSSVEELMNFRAKLRPVPFGSFYEVAEAATNLNKRPLSAEEKNKQFGFLVEIMEQRAVQFSPRVADLYLAILAEIKGEPYEAKFDLTSEKMNDLKQSGDLRVLISGDTSWELKLNRIETRLVDYLSGIRALDKREGKEMDEDILKWREEELKKATARPPARQNESKPGVDPMERLKEGERAPAIWSIYPAWGGYYKEQSFNQWDSVRNVWREDNYEYSDTATVALSGNQDPKKGPIDITMSAKALAGQWVTLPVPYTHGFHKIEASGRNYQAQQDQNGDLIIFLEGSGEVEIKAILAPHPEKKLKSESAKARVPDMPAEFSEETNNKIEEIKNEKRGNIARAQALASYVRSRVKYLAPKDRAESERYNAAYNTHPNGFAGAVDEIKQADCDVANTYFAALCAKLKIPVRHCVGHSVKGKDKENAASINSGTGHGWSEVFNEIKKEWMRMDATPAGDQNLEEQDEKSENDWSPGDYGEQEAVRPSDEQLEELRKKLAEHKEKLSYTKEEWQLAQAAGVELKEARQIVKEINEAEQTRLPNGELVVDALAKLFNAIVESRKTIAPAYDGPVRRREGGERIEDIVRHKIGMLAGDTDPLSREKLSQEEQQEKIIGGFDLYLISDKSGSMQSPALGERLWQMQRRA</sequence>
<dbReference type="InterPro" id="IPR038765">
    <property type="entry name" value="Papain-like_cys_pep_sf"/>
</dbReference>
<dbReference type="SUPFAM" id="SSF54001">
    <property type="entry name" value="Cysteine proteinases"/>
    <property type="match status" value="1"/>
</dbReference>
<feature type="region of interest" description="Disordered" evidence="1">
    <location>
        <begin position="1"/>
        <end position="23"/>
    </location>
</feature>
<dbReference type="EMBL" id="PFAJ01000051">
    <property type="protein sequence ID" value="PIR96976.1"/>
    <property type="molecule type" value="Genomic_DNA"/>
</dbReference>
<comment type="caution">
    <text evidence="3">The sequence shown here is derived from an EMBL/GenBank/DDBJ whole genome shotgun (WGS) entry which is preliminary data.</text>
</comment>
<feature type="region of interest" description="Disordered" evidence="1">
    <location>
        <begin position="500"/>
        <end position="532"/>
    </location>
</feature>
<dbReference type="Gene3D" id="3.10.620.30">
    <property type="match status" value="1"/>
</dbReference>
<dbReference type="InterPro" id="IPR002931">
    <property type="entry name" value="Transglutaminase-like"/>
</dbReference>
<feature type="non-terminal residue" evidence="3">
    <location>
        <position position="689"/>
    </location>
</feature>
<dbReference type="AlphaFoldDB" id="A0A2H0VD12"/>
<organism evidence="3 4">
    <name type="scientific">Candidatus Doudnabacteria bacterium CG10_big_fil_rev_8_21_14_0_10_41_10</name>
    <dbReference type="NCBI Taxonomy" id="1974551"/>
    <lineage>
        <taxon>Bacteria</taxon>
        <taxon>Candidatus Doudnaibacteriota</taxon>
    </lineage>
</organism>
<feature type="domain" description="Transglutaminase-like" evidence="2">
    <location>
        <begin position="377"/>
        <end position="498"/>
    </location>
</feature>
<protein>
    <recommendedName>
        <fullName evidence="2">Transglutaminase-like domain-containing protein</fullName>
    </recommendedName>
</protein>
<dbReference type="Proteomes" id="UP000230557">
    <property type="component" value="Unassembled WGS sequence"/>
</dbReference>
<reference evidence="4" key="1">
    <citation type="submission" date="2017-09" db="EMBL/GenBank/DDBJ databases">
        <title>Depth-based differentiation of microbial function through sediment-hosted aquifers and enrichment of novel symbionts in the deep terrestrial subsurface.</title>
        <authorList>
            <person name="Probst A.J."/>
            <person name="Ladd B."/>
            <person name="Jarett J.K."/>
            <person name="Geller-Mcgrath D.E."/>
            <person name="Sieber C.M.K."/>
            <person name="Emerson J.B."/>
            <person name="Anantharaman K."/>
            <person name="Thomas B.C."/>
            <person name="Malmstrom R."/>
            <person name="Stieglmeier M."/>
            <person name="Klingl A."/>
            <person name="Woyke T."/>
            <person name="Ryan C.M."/>
            <person name="Banfield J.F."/>
        </authorList>
    </citation>
    <scope>NUCLEOTIDE SEQUENCE [LARGE SCALE GENOMIC DNA]</scope>
</reference>
<feature type="region of interest" description="Disordered" evidence="1">
    <location>
        <begin position="200"/>
        <end position="222"/>
    </location>
</feature>
<proteinExistence type="predicted"/>
<evidence type="ECO:0000259" key="2">
    <source>
        <dbReference type="Pfam" id="PF01841"/>
    </source>
</evidence>
<evidence type="ECO:0000313" key="4">
    <source>
        <dbReference type="Proteomes" id="UP000230557"/>
    </source>
</evidence>
<name>A0A2H0VD12_9BACT</name>